<dbReference type="GO" id="GO:0032993">
    <property type="term" value="C:protein-DNA complex"/>
    <property type="evidence" value="ECO:0007669"/>
    <property type="project" value="TreeGrafter"/>
</dbReference>
<dbReference type="InterPro" id="IPR000847">
    <property type="entry name" value="LysR_HTH_N"/>
</dbReference>
<feature type="domain" description="HTH lysR-type" evidence="5">
    <location>
        <begin position="10"/>
        <end position="67"/>
    </location>
</feature>
<name>A0A6J4LLU4_9BACT</name>
<dbReference type="PROSITE" id="PS50931">
    <property type="entry name" value="HTH_LYSR"/>
    <property type="match status" value="1"/>
</dbReference>
<evidence type="ECO:0000256" key="2">
    <source>
        <dbReference type="ARBA" id="ARBA00023015"/>
    </source>
</evidence>
<feature type="non-terminal residue" evidence="6">
    <location>
        <position position="76"/>
    </location>
</feature>
<dbReference type="PANTHER" id="PTHR30346">
    <property type="entry name" value="TRANSCRIPTIONAL DUAL REGULATOR HCAR-RELATED"/>
    <property type="match status" value="1"/>
</dbReference>
<keyword evidence="2" id="KW-0805">Transcription regulation</keyword>
<evidence type="ECO:0000256" key="3">
    <source>
        <dbReference type="ARBA" id="ARBA00023125"/>
    </source>
</evidence>
<organism evidence="6">
    <name type="scientific">uncultured Gemmatimonadota bacterium</name>
    <dbReference type="NCBI Taxonomy" id="203437"/>
    <lineage>
        <taxon>Bacteria</taxon>
        <taxon>Pseudomonadati</taxon>
        <taxon>Gemmatimonadota</taxon>
        <taxon>environmental samples</taxon>
    </lineage>
</organism>
<evidence type="ECO:0000256" key="4">
    <source>
        <dbReference type="ARBA" id="ARBA00023163"/>
    </source>
</evidence>
<protein>
    <recommendedName>
        <fullName evidence="5">HTH lysR-type domain-containing protein</fullName>
    </recommendedName>
</protein>
<dbReference type="GO" id="GO:0003700">
    <property type="term" value="F:DNA-binding transcription factor activity"/>
    <property type="evidence" value="ECO:0007669"/>
    <property type="project" value="InterPro"/>
</dbReference>
<dbReference type="InterPro" id="IPR036390">
    <property type="entry name" value="WH_DNA-bd_sf"/>
</dbReference>
<evidence type="ECO:0000256" key="1">
    <source>
        <dbReference type="ARBA" id="ARBA00009437"/>
    </source>
</evidence>
<gene>
    <name evidence="6" type="ORF">AVDCRST_MAG89-2437</name>
</gene>
<dbReference type="AlphaFoldDB" id="A0A6J4LLU4"/>
<keyword evidence="4" id="KW-0804">Transcription</keyword>
<dbReference type="SUPFAM" id="SSF46785">
    <property type="entry name" value="Winged helix' DNA-binding domain"/>
    <property type="match status" value="1"/>
</dbReference>
<reference evidence="6" key="1">
    <citation type="submission" date="2020-02" db="EMBL/GenBank/DDBJ databases">
        <authorList>
            <person name="Meier V. D."/>
        </authorList>
    </citation>
    <scope>NUCLEOTIDE SEQUENCE</scope>
    <source>
        <strain evidence="6">AVDCRST_MAG89</strain>
    </source>
</reference>
<evidence type="ECO:0000259" key="5">
    <source>
        <dbReference type="PROSITE" id="PS50931"/>
    </source>
</evidence>
<proteinExistence type="inferred from homology"/>
<dbReference type="GO" id="GO:0003677">
    <property type="term" value="F:DNA binding"/>
    <property type="evidence" value="ECO:0007669"/>
    <property type="project" value="UniProtKB-KW"/>
</dbReference>
<evidence type="ECO:0000313" key="6">
    <source>
        <dbReference type="EMBL" id="CAA9336993.1"/>
    </source>
</evidence>
<accession>A0A6J4LLU4</accession>
<dbReference type="Gene3D" id="1.10.10.10">
    <property type="entry name" value="Winged helix-like DNA-binding domain superfamily/Winged helix DNA-binding domain"/>
    <property type="match status" value="1"/>
</dbReference>
<dbReference type="EMBL" id="CADCTV010000510">
    <property type="protein sequence ID" value="CAA9336993.1"/>
    <property type="molecule type" value="Genomic_DNA"/>
</dbReference>
<comment type="similarity">
    <text evidence="1">Belongs to the LysR transcriptional regulatory family.</text>
</comment>
<keyword evidence="3" id="KW-0238">DNA-binding</keyword>
<dbReference type="Pfam" id="PF00126">
    <property type="entry name" value="HTH_1"/>
    <property type="match status" value="1"/>
</dbReference>
<dbReference type="InterPro" id="IPR036388">
    <property type="entry name" value="WH-like_DNA-bd_sf"/>
</dbReference>
<sequence>MPESDGTERLTPRQLRYVLALAELGSFRQAAAYLAVPPGVLSREIAAVERACGAPLFERLARTAPATRAGTELAEA</sequence>
<dbReference type="PANTHER" id="PTHR30346:SF28">
    <property type="entry name" value="HTH-TYPE TRANSCRIPTIONAL REGULATOR CYNR"/>
    <property type="match status" value="1"/>
</dbReference>